<evidence type="ECO:0000256" key="1">
    <source>
        <dbReference type="SAM" id="Phobius"/>
    </source>
</evidence>
<accession>A0A6L5YLH5</accession>
<gene>
    <name evidence="2" type="ORF">FYJ59_11350</name>
</gene>
<dbReference type="EMBL" id="VUMU01000015">
    <property type="protein sequence ID" value="MST58823.1"/>
    <property type="molecule type" value="Genomic_DNA"/>
</dbReference>
<dbReference type="Proteomes" id="UP000476055">
    <property type="component" value="Unassembled WGS sequence"/>
</dbReference>
<keyword evidence="3" id="KW-1185">Reference proteome</keyword>
<name>A0A6L5YLH5_9FIRM</name>
<keyword evidence="1" id="KW-0812">Transmembrane</keyword>
<protein>
    <submittedName>
        <fullName evidence="2">Uncharacterized protein</fullName>
    </submittedName>
</protein>
<comment type="caution">
    <text evidence="2">The sequence shown here is derived from an EMBL/GenBank/DDBJ whole genome shotgun (WGS) entry which is preliminary data.</text>
</comment>
<evidence type="ECO:0000313" key="2">
    <source>
        <dbReference type="EMBL" id="MST58823.1"/>
    </source>
</evidence>
<organism evidence="2 3">
    <name type="scientific">Waltera intestinalis</name>
    <dbReference type="NCBI Taxonomy" id="2606635"/>
    <lineage>
        <taxon>Bacteria</taxon>
        <taxon>Bacillati</taxon>
        <taxon>Bacillota</taxon>
        <taxon>Clostridia</taxon>
        <taxon>Lachnospirales</taxon>
        <taxon>Lachnospiraceae</taxon>
        <taxon>Waltera</taxon>
    </lineage>
</organism>
<dbReference type="RefSeq" id="WP_154497340.1">
    <property type="nucleotide sequence ID" value="NZ_VUMU01000015.1"/>
</dbReference>
<sequence>MDIRKYITKKNVIIGTVAGTAIIGGIVAFIVRHRKKKENDEFLREEEDFDLDYFGDEFWDEDLDDEDEKVSTVNPEIAERVAKYHDATEKLLKELENGTYGK</sequence>
<feature type="transmembrane region" description="Helical" evidence="1">
    <location>
        <begin position="12"/>
        <end position="31"/>
    </location>
</feature>
<reference evidence="2 3" key="1">
    <citation type="submission" date="2019-08" db="EMBL/GenBank/DDBJ databases">
        <title>In-depth cultivation of the pig gut microbiome towards novel bacterial diversity and tailored functional studies.</title>
        <authorList>
            <person name="Wylensek D."/>
            <person name="Hitch T.C.A."/>
            <person name="Clavel T."/>
        </authorList>
    </citation>
    <scope>NUCLEOTIDE SEQUENCE [LARGE SCALE GENOMIC DNA]</scope>
    <source>
        <strain evidence="2 3">WCA3-601-WT-6H</strain>
    </source>
</reference>
<evidence type="ECO:0000313" key="3">
    <source>
        <dbReference type="Proteomes" id="UP000476055"/>
    </source>
</evidence>
<proteinExistence type="predicted"/>
<keyword evidence="1" id="KW-1133">Transmembrane helix</keyword>
<keyword evidence="1" id="KW-0472">Membrane</keyword>
<dbReference type="AlphaFoldDB" id="A0A6L5YLH5"/>